<keyword evidence="3" id="KW-1185">Reference proteome</keyword>
<keyword evidence="1" id="KW-0812">Transmembrane</keyword>
<evidence type="ECO:0000313" key="3">
    <source>
        <dbReference type="Proteomes" id="UP000002526"/>
    </source>
</evidence>
<evidence type="ECO:0000256" key="1">
    <source>
        <dbReference type="SAM" id="Phobius"/>
    </source>
</evidence>
<protein>
    <submittedName>
        <fullName evidence="2">Blr7502 protein</fullName>
    </submittedName>
</protein>
<proteinExistence type="predicted"/>
<dbReference type="HOGENOM" id="CLU_1425513_0_0_5"/>
<feature type="transmembrane region" description="Helical" evidence="1">
    <location>
        <begin position="65"/>
        <end position="88"/>
    </location>
</feature>
<dbReference type="KEGG" id="bja:blr7502"/>
<dbReference type="AlphaFoldDB" id="Q89DD7"/>
<name>Q89DD7_BRADU</name>
<dbReference type="EMBL" id="BA000040">
    <property type="protein sequence ID" value="BAC52767.1"/>
    <property type="molecule type" value="Genomic_DNA"/>
</dbReference>
<dbReference type="EnsemblBacteria" id="BAC52767">
    <property type="protein sequence ID" value="BAC52767"/>
    <property type="gene ID" value="BAC52767"/>
</dbReference>
<feature type="transmembrane region" description="Helical" evidence="1">
    <location>
        <begin position="109"/>
        <end position="142"/>
    </location>
</feature>
<keyword evidence="1" id="KW-1133">Transmembrane helix</keyword>
<keyword evidence="1" id="KW-0472">Membrane</keyword>
<sequence>MRSLVQDDQHAPAKPQLEFKEVAVLIPLIGTAIAISYDVGYFYGLDIKLFTLFSITEHVVFALEATPVAFVLAIFLIAYLGPGLDVLLGVKVHTAGKNMHKTKRRYVDAAIPAGLVLLVGVALYFSFFGLIAGLIAGAAVTFVPLVSHSQKVSLLDLWYFDHRYRICNRPRLCSFLCVTRSQRPLDSTGK</sequence>
<evidence type="ECO:0000313" key="2">
    <source>
        <dbReference type="EMBL" id="BAC52767.1"/>
    </source>
</evidence>
<reference evidence="3" key="1">
    <citation type="journal article" date="2002" name="DNA Res.">
        <title>Complete genomic sequence of nitrogen-fixing symbiotic bacterium Bradyrhizobium japonicum USDA110.</title>
        <authorList>
            <person name="Kaneko T."/>
            <person name="Nakamura Y."/>
            <person name="Sato S."/>
            <person name="Minamisawa K."/>
            <person name="Uchiumi T."/>
            <person name="Sasamoto S."/>
            <person name="Watanabe A."/>
            <person name="Idesawa K."/>
            <person name="Iriguchi M."/>
            <person name="Kawashima K."/>
            <person name="Kohara M."/>
            <person name="Matsumoto M."/>
            <person name="Shimpo S."/>
            <person name="Tsuruoka H."/>
            <person name="Wada T."/>
            <person name="Yamada M."/>
            <person name="Tabata S."/>
        </authorList>
    </citation>
    <scope>NUCLEOTIDE SEQUENCE [LARGE SCALE GENOMIC DNA]</scope>
    <source>
        <strain evidence="3">JCM 10833 / BCRC 13528 / IAM 13628 / NBRC 14792 / USDA 110</strain>
    </source>
</reference>
<accession>Q89DD7</accession>
<dbReference type="InParanoid" id="Q89DD7"/>
<feature type="transmembrane region" description="Helical" evidence="1">
    <location>
        <begin position="22"/>
        <end position="45"/>
    </location>
</feature>
<dbReference type="Proteomes" id="UP000002526">
    <property type="component" value="Chromosome"/>
</dbReference>
<organism evidence="2 3">
    <name type="scientific">Bradyrhizobium diazoefficiens (strain JCM 10833 / BCRC 13528 / IAM 13628 / NBRC 14792 / USDA 110)</name>
    <dbReference type="NCBI Taxonomy" id="224911"/>
    <lineage>
        <taxon>Bacteria</taxon>
        <taxon>Pseudomonadati</taxon>
        <taxon>Pseudomonadota</taxon>
        <taxon>Alphaproteobacteria</taxon>
        <taxon>Hyphomicrobiales</taxon>
        <taxon>Nitrobacteraceae</taxon>
        <taxon>Bradyrhizobium</taxon>
    </lineage>
</organism>
<gene>
    <name evidence="2" type="ordered locus">blr7502</name>
</gene>